<comment type="caution">
    <text evidence="2">The sequence shown here is derived from an EMBL/GenBank/DDBJ whole genome shotgun (WGS) entry which is preliminary data.</text>
</comment>
<dbReference type="Proteomes" id="UP000297834">
    <property type="component" value="Unassembled WGS sequence"/>
</dbReference>
<keyword evidence="3" id="KW-1185">Reference proteome</keyword>
<sequence>MSKKGKSKDKSNFYTTEKIGKTRELTPEGYLLCRDVAIARTGELTYADGEIPVDAKNGIITVSRSADDLFMPATLMSFEGKVVTNDHPDDWVGPDNWKEHAAGNCFNVRRGTGIEDDLLFADLLITDKQAIDDVQKGKIEISLGYDADYEQTAPGRGIQRNIIGNHVALVERGRCGTRCAIGDSKTMSTKTKTKAGVQSKKLSFADRIRKLIKTGDAEEAEKLAQAAEDSELEVETGDGEDEPDEENNPTPTGDGAAILAAIRAMDAKNDKRFKALEKRFKDAESDPDADPDKTKDDEDNPDDDKTKDDILGAEPAQKKDDSGEVTYTGDSLQNVVSRAEILSPGIRLPTLDAKAKDVGQLVRQCKVSALTKAYGTEDGKKAIDPFVGGNSDFAKLPAVTLDAAFVGASELIRQQNNSQGMRSGIGTKDFGNKPRTPAEINAANRKYWQDRASK</sequence>
<feature type="compositionally biased region" description="Basic and acidic residues" evidence="1">
    <location>
        <begin position="303"/>
        <end position="322"/>
    </location>
</feature>
<evidence type="ECO:0000256" key="1">
    <source>
        <dbReference type="SAM" id="MobiDB-lite"/>
    </source>
</evidence>
<organism evidence="2 3">
    <name type="scientific">Alkanindiges illinoisensis</name>
    <dbReference type="NCBI Taxonomy" id="197183"/>
    <lineage>
        <taxon>Bacteria</taxon>
        <taxon>Pseudomonadati</taxon>
        <taxon>Pseudomonadota</taxon>
        <taxon>Gammaproteobacteria</taxon>
        <taxon>Moraxellales</taxon>
        <taxon>Moraxellaceae</taxon>
        <taxon>Alkanindiges</taxon>
    </lineage>
</organism>
<protein>
    <submittedName>
        <fullName evidence="2">DUF2213 domain-containing protein</fullName>
    </submittedName>
</protein>
<feature type="region of interest" description="Disordered" evidence="1">
    <location>
        <begin position="278"/>
        <end position="334"/>
    </location>
</feature>
<dbReference type="EMBL" id="SNTY01000012">
    <property type="protein sequence ID" value="TEU30089.1"/>
    <property type="molecule type" value="Genomic_DNA"/>
</dbReference>
<gene>
    <name evidence="2" type="ORF">E2B99_03350</name>
</gene>
<proteinExistence type="predicted"/>
<feature type="region of interest" description="Disordered" evidence="1">
    <location>
        <begin position="417"/>
        <end position="454"/>
    </location>
</feature>
<accession>A0A4Y7XFT3</accession>
<evidence type="ECO:0000313" key="3">
    <source>
        <dbReference type="Proteomes" id="UP000297834"/>
    </source>
</evidence>
<dbReference type="AlphaFoldDB" id="A0A4Y7XFT3"/>
<evidence type="ECO:0000313" key="2">
    <source>
        <dbReference type="EMBL" id="TEU30089.1"/>
    </source>
</evidence>
<reference evidence="2 3" key="1">
    <citation type="submission" date="2019-03" db="EMBL/GenBank/DDBJ databases">
        <title>Alkanindiges illinoisensis: a potential pathogenic isolated from ascites of a gastric cancer patient with abdominal metastasis.</title>
        <authorList>
            <person name="Hu X."/>
            <person name="Yang B."/>
            <person name="Yan X."/>
            <person name="Lin L."/>
            <person name="Zhao H."/>
            <person name="Zhou F."/>
            <person name="Su B."/>
            <person name="Chen J."/>
            <person name="Rui Y."/>
            <person name="Wang Q."/>
            <person name="Zheng L."/>
        </authorList>
    </citation>
    <scope>NUCLEOTIDE SEQUENCE [LARGE SCALE GENOMIC DNA]</scope>
    <source>
        <strain evidence="2 3">NFYY 23406</strain>
    </source>
</reference>
<name>A0A4Y7XFT3_9GAMM</name>
<dbReference type="OrthoDB" id="9813763at2"/>
<feature type="region of interest" description="Disordered" evidence="1">
    <location>
        <begin position="220"/>
        <end position="254"/>
    </location>
</feature>
<feature type="compositionally biased region" description="Acidic residues" evidence="1">
    <location>
        <begin position="228"/>
        <end position="247"/>
    </location>
</feature>
<dbReference type="InterPro" id="IPR016913">
    <property type="entry name" value="UCP029215"/>
</dbReference>
<dbReference type="Pfam" id="PF09979">
    <property type="entry name" value="DUF2213"/>
    <property type="match status" value="1"/>
</dbReference>
<dbReference type="RefSeq" id="WP_134243570.1">
    <property type="nucleotide sequence ID" value="NZ_SNTY01000012.1"/>
</dbReference>
<feature type="compositionally biased region" description="Basic and acidic residues" evidence="1">
    <location>
        <begin position="278"/>
        <end position="296"/>
    </location>
</feature>